<protein>
    <submittedName>
        <fullName evidence="1">Uncharacterized protein</fullName>
    </submittedName>
</protein>
<name>A0A0B3YPR4_9ALTE</name>
<comment type="caution">
    <text evidence="1">The sequence shown here is derived from an EMBL/GenBank/DDBJ whole genome shotgun (WGS) entry which is preliminary data.</text>
</comment>
<reference evidence="1 2" key="1">
    <citation type="submission" date="2014-12" db="EMBL/GenBank/DDBJ databases">
        <title>Genome sequencing of Alteromonas marina AD001.</title>
        <authorList>
            <person name="Adrian T.G.S."/>
            <person name="Chan K.G."/>
        </authorList>
    </citation>
    <scope>NUCLEOTIDE SEQUENCE [LARGE SCALE GENOMIC DNA]</scope>
    <source>
        <strain evidence="1 2">AD001</strain>
    </source>
</reference>
<sequence length="211" mass="23782">MMTEQGRVLSALLQGAFICQVTDEEAWRFLKSRDNAAQLEPHLALLNRTLSTTAEGDVFFASFLTIGENERKVLTQQFQDTASNLVPLVEWLLLVQQANESDMPITMGSAIRLNELQTTIEDTPAYAEQLEKISRYRMFGSTSVNLDGQLKQVFKRLTEMGYLIKPNPDKQIYLGTGKIEHLYEMLRFIDETEALSLSEQAEAAISQGSLI</sequence>
<keyword evidence="2" id="KW-1185">Reference proteome</keyword>
<dbReference type="InterPro" id="IPR053841">
    <property type="entry name" value="MksE"/>
</dbReference>
<dbReference type="Pfam" id="PF21980">
    <property type="entry name" value="MksE"/>
    <property type="match status" value="1"/>
</dbReference>
<gene>
    <name evidence="1" type="ORF">RJ41_02820</name>
</gene>
<dbReference type="Proteomes" id="UP000031197">
    <property type="component" value="Unassembled WGS sequence"/>
</dbReference>
<dbReference type="EMBL" id="JWLW01000004">
    <property type="protein sequence ID" value="KHT56727.1"/>
    <property type="molecule type" value="Genomic_DNA"/>
</dbReference>
<evidence type="ECO:0000313" key="1">
    <source>
        <dbReference type="EMBL" id="KHT56727.1"/>
    </source>
</evidence>
<proteinExistence type="predicted"/>
<dbReference type="AlphaFoldDB" id="A0A0B3YPR4"/>
<organism evidence="1 2">
    <name type="scientific">Alteromonas marina</name>
    <dbReference type="NCBI Taxonomy" id="203795"/>
    <lineage>
        <taxon>Bacteria</taxon>
        <taxon>Pseudomonadati</taxon>
        <taxon>Pseudomonadota</taxon>
        <taxon>Gammaproteobacteria</taxon>
        <taxon>Alteromonadales</taxon>
        <taxon>Alteromonadaceae</taxon>
        <taxon>Alteromonas/Salinimonas group</taxon>
        <taxon>Alteromonas</taxon>
    </lineage>
</organism>
<dbReference type="OrthoDB" id="8565179at2"/>
<evidence type="ECO:0000313" key="2">
    <source>
        <dbReference type="Proteomes" id="UP000031197"/>
    </source>
</evidence>
<accession>A0A0B3YPR4</accession>
<dbReference type="RefSeq" id="WP_014978725.1">
    <property type="nucleotide sequence ID" value="NZ_JWLW01000004.1"/>
</dbReference>